<dbReference type="AlphaFoldDB" id="A0A6S6TFV0"/>
<accession>A0A6S6TFV0</accession>
<protein>
    <submittedName>
        <fullName evidence="1">Uncharacterized protein</fullName>
    </submittedName>
</protein>
<proteinExistence type="predicted"/>
<reference evidence="1" key="1">
    <citation type="submission" date="2020-01" db="EMBL/GenBank/DDBJ databases">
        <authorList>
            <person name="Meier V. D."/>
            <person name="Meier V D."/>
        </authorList>
    </citation>
    <scope>NUCLEOTIDE SEQUENCE</scope>
    <source>
        <strain evidence="1">HLG_WM_MAG_05</strain>
    </source>
</reference>
<name>A0A6S6TFV0_9BACT</name>
<gene>
    <name evidence="1" type="ORF">HELGO_WM15846</name>
</gene>
<sequence length="138" mass="16211">MLKNREELESFYKGLTENFEGYIQMSDSRINDVFVTAISLPKWETLHKDTNYILEMALFDSVSNNSILVRQHNSEWLVLEKELNGTEPIDTFFTIVEHTPKMKIAQVWEEESNEFCLDMQVLEAKYLMFVGFEKGESK</sequence>
<evidence type="ECO:0000313" key="1">
    <source>
        <dbReference type="EMBL" id="CAA6815317.1"/>
    </source>
</evidence>
<dbReference type="NCBIfam" id="TIGR04423">
    <property type="entry name" value="casT3_TIGR04423"/>
    <property type="match status" value="1"/>
</dbReference>
<dbReference type="EMBL" id="CACVAU010000045">
    <property type="protein sequence ID" value="CAA6815317.1"/>
    <property type="molecule type" value="Genomic_DNA"/>
</dbReference>
<dbReference type="InterPro" id="IPR030955">
    <property type="entry name" value="CHP04423"/>
</dbReference>
<organism evidence="1">
    <name type="scientific">uncultured Sulfurovum sp</name>
    <dbReference type="NCBI Taxonomy" id="269237"/>
    <lineage>
        <taxon>Bacteria</taxon>
        <taxon>Pseudomonadati</taxon>
        <taxon>Campylobacterota</taxon>
        <taxon>Epsilonproteobacteria</taxon>
        <taxon>Campylobacterales</taxon>
        <taxon>Sulfurovaceae</taxon>
        <taxon>Sulfurovum</taxon>
        <taxon>environmental samples</taxon>
    </lineage>
</organism>